<evidence type="ECO:0000313" key="2">
    <source>
        <dbReference type="Proteomes" id="UP000276133"/>
    </source>
</evidence>
<protein>
    <submittedName>
        <fullName evidence="1">Uncharacterized protein</fullName>
    </submittedName>
</protein>
<proteinExistence type="predicted"/>
<reference evidence="1 2" key="1">
    <citation type="journal article" date="2018" name="Sci. Rep.">
        <title>Genomic signatures of local adaptation to the degree of environmental predictability in rotifers.</title>
        <authorList>
            <person name="Franch-Gras L."/>
            <person name="Hahn C."/>
            <person name="Garcia-Roger E.M."/>
            <person name="Carmona M.J."/>
            <person name="Serra M."/>
            <person name="Gomez A."/>
        </authorList>
    </citation>
    <scope>NUCLEOTIDE SEQUENCE [LARGE SCALE GENOMIC DNA]</scope>
    <source>
        <strain evidence="1">HYR1</strain>
    </source>
</reference>
<dbReference type="AlphaFoldDB" id="A0A3M7T1J5"/>
<accession>A0A3M7T1J5</accession>
<evidence type="ECO:0000313" key="1">
    <source>
        <dbReference type="EMBL" id="RNA41911.1"/>
    </source>
</evidence>
<gene>
    <name evidence="1" type="ORF">BpHYR1_019996</name>
</gene>
<name>A0A3M7T1J5_BRAPC</name>
<sequence>CKAYFCHEDNKIKKIDQLFKKKFASTNSFSNTIERSGPYSDAISPSDRLVYITIWSKKRGYNKT</sequence>
<keyword evidence="2" id="KW-1185">Reference proteome</keyword>
<comment type="caution">
    <text evidence="1">The sequence shown here is derived from an EMBL/GenBank/DDBJ whole genome shotgun (WGS) entry which is preliminary data.</text>
</comment>
<dbReference type="EMBL" id="REGN01000437">
    <property type="protein sequence ID" value="RNA41911.1"/>
    <property type="molecule type" value="Genomic_DNA"/>
</dbReference>
<organism evidence="1 2">
    <name type="scientific">Brachionus plicatilis</name>
    <name type="common">Marine rotifer</name>
    <name type="synonym">Brachionus muelleri</name>
    <dbReference type="NCBI Taxonomy" id="10195"/>
    <lineage>
        <taxon>Eukaryota</taxon>
        <taxon>Metazoa</taxon>
        <taxon>Spiralia</taxon>
        <taxon>Gnathifera</taxon>
        <taxon>Rotifera</taxon>
        <taxon>Eurotatoria</taxon>
        <taxon>Monogononta</taxon>
        <taxon>Pseudotrocha</taxon>
        <taxon>Ploima</taxon>
        <taxon>Brachionidae</taxon>
        <taxon>Brachionus</taxon>
    </lineage>
</organism>
<dbReference type="Proteomes" id="UP000276133">
    <property type="component" value="Unassembled WGS sequence"/>
</dbReference>
<feature type="non-terminal residue" evidence="1">
    <location>
        <position position="1"/>
    </location>
</feature>